<organism evidence="2 3">
    <name type="scientific">Pseudomonas oryzihabitans</name>
    <dbReference type="NCBI Taxonomy" id="47885"/>
    <lineage>
        <taxon>Bacteria</taxon>
        <taxon>Pseudomonadati</taxon>
        <taxon>Pseudomonadota</taxon>
        <taxon>Gammaproteobacteria</taxon>
        <taxon>Pseudomonadales</taxon>
        <taxon>Pseudomonadaceae</taxon>
        <taxon>Pseudomonas</taxon>
    </lineage>
</organism>
<dbReference type="RefSeq" id="WP_309754197.1">
    <property type="nucleotide sequence ID" value="NZ_JAVJAF010000001.1"/>
</dbReference>
<dbReference type="CDD" id="cd04950">
    <property type="entry name" value="GT4_TuaH-like"/>
    <property type="match status" value="1"/>
</dbReference>
<dbReference type="Gene3D" id="3.40.50.2000">
    <property type="entry name" value="Glycogen Phosphorylase B"/>
    <property type="match status" value="1"/>
</dbReference>
<dbReference type="AlphaFoldDB" id="A0AAJ2BJH2"/>
<comment type="caution">
    <text evidence="2">The sequence shown here is derived from an EMBL/GenBank/DDBJ whole genome shotgun (WGS) entry which is preliminary data.</text>
</comment>
<dbReference type="Gene3D" id="3.40.50.11010">
    <property type="match status" value="1"/>
</dbReference>
<sequence>MSWAGPHTETIGKTAHPVRMAERPLEPSRPLLLCLAHLRWSFVYQRPQHEMVRFADHYNVLYCEEPLDAADAKAHLDVRVEENGVRVLVPRLPAGLSSEGRASAQGELLQTYLRELQMPVAVAWYFTPMALDYAAEIPAQTLVYDCMDELSAFRGAPPALLEREAQLLERADLVFTGGYSLYEAKRDRHPRVFPFPSSVDVAHFGQAREALPEPIDQADLAQPRLGFYGVIDERLDLALLAAAARLRPHWQWVMLGPVVKIAPESLPRLPNLHYLGGKTYDELPAYLAGWDVALMPFALNEATRFISPTKTPEYLAGGCPVVSTPITDVVRTYGDSGVVWIAEGAEAFVAACEAALASQDQREAFLARADALLTGMSWDSTCDLMREKIQWR</sequence>
<evidence type="ECO:0000256" key="1">
    <source>
        <dbReference type="SAM" id="MobiDB-lite"/>
    </source>
</evidence>
<reference evidence="2" key="1">
    <citation type="submission" date="2023-08" db="EMBL/GenBank/DDBJ databases">
        <title>Functional and genomic diversity of the sorghum phyllosphere microbiome.</title>
        <authorList>
            <person name="Shade A."/>
        </authorList>
    </citation>
    <scope>NUCLEOTIDE SEQUENCE</scope>
    <source>
        <strain evidence="2">SORGH_AS_0201</strain>
    </source>
</reference>
<evidence type="ECO:0000313" key="3">
    <source>
        <dbReference type="Proteomes" id="UP001268036"/>
    </source>
</evidence>
<evidence type="ECO:0000313" key="2">
    <source>
        <dbReference type="EMBL" id="MDR6232416.1"/>
    </source>
</evidence>
<dbReference type="SUPFAM" id="SSF53756">
    <property type="entry name" value="UDP-Glycosyltransferase/glycogen phosphorylase"/>
    <property type="match status" value="1"/>
</dbReference>
<dbReference type="EMBL" id="JAVJAF010000001">
    <property type="protein sequence ID" value="MDR6232416.1"/>
    <property type="molecule type" value="Genomic_DNA"/>
</dbReference>
<proteinExistence type="predicted"/>
<accession>A0AAJ2BJH2</accession>
<name>A0AAJ2BJH2_9PSED</name>
<feature type="region of interest" description="Disordered" evidence="1">
    <location>
        <begin position="1"/>
        <end position="20"/>
    </location>
</feature>
<dbReference type="Proteomes" id="UP001268036">
    <property type="component" value="Unassembled WGS sequence"/>
</dbReference>
<protein>
    <submittedName>
        <fullName evidence="2">Glycosyltransferase involved in cell wall biosynthesis</fullName>
    </submittedName>
</protein>
<gene>
    <name evidence="2" type="ORF">QE440_000157</name>
</gene>
<dbReference type="Pfam" id="PF13692">
    <property type="entry name" value="Glyco_trans_1_4"/>
    <property type="match status" value="1"/>
</dbReference>